<keyword evidence="3" id="KW-1185">Reference proteome</keyword>
<proteinExistence type="predicted"/>
<reference evidence="2 3" key="1">
    <citation type="submission" date="2020-06" db="EMBL/GenBank/DDBJ databases">
        <authorList>
            <person name="Li R."/>
            <person name="Bekaert M."/>
        </authorList>
    </citation>
    <scope>NUCLEOTIDE SEQUENCE [LARGE SCALE GENOMIC DNA]</scope>
    <source>
        <strain evidence="3">wild</strain>
    </source>
</reference>
<sequence>MYVKERHRKELRNQGYTVIKNVVTEKQCDKWIDEYKVWLSQFKEDEWPFTAHSLLQRYNTGNFETTWKARLATQKVFSELWHTEKLLTSIDAIAIGRPPETSDEDFARPGQHWLHCDQDAQRIGLHAYQGGLYLETADEDDWTFHVLKGSHAFIGEFYNTNKNAAFRSCLNKYYHLKDEHIEWFEAKGCKQTRVAAPKGGMVLWDSRLIHANVRPVEGRKNSERWRFVVLSCMGPAIWASKKDIEIKRNAYNSVAMTTHWPCQGVNMMKSQIPSFCRSDVTMPTEHCKTAKSKTAKELCGVNSYNFKDEKSNGPHWTPEWGEELSVPSDKMANSKFQINTTCVAVFVLSLVVLFIAYQFTN</sequence>
<evidence type="ECO:0000256" key="1">
    <source>
        <dbReference type="SAM" id="Phobius"/>
    </source>
</evidence>
<accession>A0A6J8EFT7</accession>
<dbReference type="EMBL" id="CACVKT020009002">
    <property type="protein sequence ID" value="CAC5419198.1"/>
    <property type="molecule type" value="Genomic_DNA"/>
</dbReference>
<dbReference type="PANTHER" id="PTHR31630">
    <property type="entry name" value="PHYTANOYL-COA DIOXYGENASE-RELATED-RELATED"/>
    <property type="match status" value="1"/>
</dbReference>
<dbReference type="AlphaFoldDB" id="A0A6J8EFT7"/>
<gene>
    <name evidence="2" type="ORF">MCOR_51574</name>
</gene>
<protein>
    <recommendedName>
        <fullName evidence="4">Phytanoyl-CoA dioxygenase</fullName>
    </recommendedName>
</protein>
<dbReference type="Proteomes" id="UP000507470">
    <property type="component" value="Unassembled WGS sequence"/>
</dbReference>
<dbReference type="Gene3D" id="2.60.120.620">
    <property type="entry name" value="q2cbj1_9rhob like domain"/>
    <property type="match status" value="1"/>
</dbReference>
<keyword evidence="1" id="KW-1133">Transmembrane helix</keyword>
<keyword evidence="1" id="KW-0812">Transmembrane</keyword>
<name>A0A6J8EFT7_MYTCO</name>
<evidence type="ECO:0000313" key="3">
    <source>
        <dbReference type="Proteomes" id="UP000507470"/>
    </source>
</evidence>
<evidence type="ECO:0008006" key="4">
    <source>
        <dbReference type="Google" id="ProtNLM"/>
    </source>
</evidence>
<feature type="transmembrane region" description="Helical" evidence="1">
    <location>
        <begin position="338"/>
        <end position="359"/>
    </location>
</feature>
<dbReference type="PANTHER" id="PTHR31630:SF6">
    <property type="entry name" value="PHYTANOYL-COA DIOXYGENASE-RELATED"/>
    <property type="match status" value="1"/>
</dbReference>
<organism evidence="2 3">
    <name type="scientific">Mytilus coruscus</name>
    <name type="common">Sea mussel</name>
    <dbReference type="NCBI Taxonomy" id="42192"/>
    <lineage>
        <taxon>Eukaryota</taxon>
        <taxon>Metazoa</taxon>
        <taxon>Spiralia</taxon>
        <taxon>Lophotrochozoa</taxon>
        <taxon>Mollusca</taxon>
        <taxon>Bivalvia</taxon>
        <taxon>Autobranchia</taxon>
        <taxon>Pteriomorphia</taxon>
        <taxon>Mytilida</taxon>
        <taxon>Mytiloidea</taxon>
        <taxon>Mytilidae</taxon>
        <taxon>Mytilinae</taxon>
        <taxon>Mytilus</taxon>
    </lineage>
</organism>
<dbReference type="OrthoDB" id="445007at2759"/>
<dbReference type="SUPFAM" id="SSF51197">
    <property type="entry name" value="Clavaminate synthase-like"/>
    <property type="match status" value="1"/>
</dbReference>
<keyword evidence="1" id="KW-0472">Membrane</keyword>
<evidence type="ECO:0000313" key="2">
    <source>
        <dbReference type="EMBL" id="CAC5419198.1"/>
    </source>
</evidence>